<comment type="similarity">
    <text evidence="2 6">Belongs to the band 7/mec-2 family. HflK subfamily.</text>
</comment>
<comment type="caution">
    <text evidence="9">The sequence shown here is derived from an EMBL/GenBank/DDBJ whole genome shotgun (WGS) entry which is preliminary data.</text>
</comment>
<dbReference type="SMART" id="SM00244">
    <property type="entry name" value="PHB"/>
    <property type="match status" value="1"/>
</dbReference>
<dbReference type="Proteomes" id="UP001320876">
    <property type="component" value="Unassembled WGS sequence"/>
</dbReference>
<evidence type="ECO:0000256" key="7">
    <source>
        <dbReference type="SAM" id="Coils"/>
    </source>
</evidence>
<dbReference type="InterPro" id="IPR010201">
    <property type="entry name" value="HflK"/>
</dbReference>
<evidence type="ECO:0000256" key="5">
    <source>
        <dbReference type="ARBA" id="ARBA00023136"/>
    </source>
</evidence>
<evidence type="ECO:0000256" key="2">
    <source>
        <dbReference type="ARBA" id="ARBA00006971"/>
    </source>
</evidence>
<keyword evidence="7" id="KW-0175">Coiled coil</keyword>
<organism evidence="9 10">
    <name type="scientific">Luteolibacter arcticus</name>
    <dbReference type="NCBI Taxonomy" id="1581411"/>
    <lineage>
        <taxon>Bacteria</taxon>
        <taxon>Pseudomonadati</taxon>
        <taxon>Verrucomicrobiota</taxon>
        <taxon>Verrucomicrobiia</taxon>
        <taxon>Verrucomicrobiales</taxon>
        <taxon>Verrucomicrobiaceae</taxon>
        <taxon>Luteolibacter</taxon>
    </lineage>
</organism>
<gene>
    <name evidence="9" type="primary">hflK</name>
    <name evidence="9" type="ORF">OKA05_08130</name>
</gene>
<dbReference type="RefSeq" id="WP_264486626.1">
    <property type="nucleotide sequence ID" value="NZ_JAPDDT010000002.1"/>
</dbReference>
<evidence type="ECO:0000256" key="1">
    <source>
        <dbReference type="ARBA" id="ARBA00004167"/>
    </source>
</evidence>
<evidence type="ECO:0000256" key="3">
    <source>
        <dbReference type="ARBA" id="ARBA00022692"/>
    </source>
</evidence>
<sequence>MPGPPPLSSLRFPKPRFGLVLRLIFLIPLGILLLSGIFSSFYTVSPESVAVIQRFGKFTNVAEPGLHFKIPFGVDTATIVPIRRQLKLEFGFNSPGATNRDQASENPALERDMVTGDLNAAQVEWIVQYGISEPQKYLFHVRDPGPTLRDLTESVMREVIGDRTVDEVLTIGRTEIETESLVKLQKLLEHIEMGVKVEQIQLKNVNPPGPVQHSFEEVNRAQQEREQMINEANGQYNRVIPKARGTAQQTIATAEGYAFRRVNEAQGDVARFQQLLLQYDKAPAITKQRLYLETMNEVLPKLGNKVILDEDAKQFLPLMNLNQAVAPAR</sequence>
<keyword evidence="4 6" id="KW-1133">Transmembrane helix</keyword>
<evidence type="ECO:0000313" key="9">
    <source>
        <dbReference type="EMBL" id="MCW1922519.1"/>
    </source>
</evidence>
<feature type="transmembrane region" description="Helical" evidence="6">
    <location>
        <begin position="20"/>
        <end position="44"/>
    </location>
</feature>
<keyword evidence="9" id="KW-0378">Hydrolase</keyword>
<comment type="function">
    <text evidence="6">HflC and HflK could encode or regulate a protease.</text>
</comment>
<comment type="subunit">
    <text evidence="6">HflC and HflK may interact to form a multimeric complex.</text>
</comment>
<dbReference type="InterPro" id="IPR050710">
    <property type="entry name" value="Band7/mec-2_domain"/>
</dbReference>
<dbReference type="Gene3D" id="3.30.479.30">
    <property type="entry name" value="Band 7 domain"/>
    <property type="match status" value="1"/>
</dbReference>
<protein>
    <recommendedName>
        <fullName evidence="6">Protein HflK</fullName>
    </recommendedName>
</protein>
<dbReference type="PANTHER" id="PTHR43327">
    <property type="entry name" value="STOMATIN-LIKE PROTEIN 2, MITOCHONDRIAL"/>
    <property type="match status" value="1"/>
</dbReference>
<keyword evidence="9" id="KW-0645">Protease</keyword>
<dbReference type="PANTHER" id="PTHR43327:SF2">
    <property type="entry name" value="MODULATOR OF FTSH PROTEASE HFLK"/>
    <property type="match status" value="1"/>
</dbReference>
<accession>A0ABT3GG21</accession>
<comment type="subcellular location">
    <subcellularLocation>
        <location evidence="1">Membrane</location>
        <topology evidence="1">Single-pass membrane protein</topology>
    </subcellularLocation>
</comment>
<evidence type="ECO:0000256" key="4">
    <source>
        <dbReference type="ARBA" id="ARBA00022989"/>
    </source>
</evidence>
<keyword evidence="3 6" id="KW-0812">Transmembrane</keyword>
<dbReference type="InterPro" id="IPR001107">
    <property type="entry name" value="Band_7"/>
</dbReference>
<feature type="domain" description="Band 7" evidence="8">
    <location>
        <begin position="39"/>
        <end position="219"/>
    </location>
</feature>
<dbReference type="CDD" id="cd03404">
    <property type="entry name" value="SPFH_HflK"/>
    <property type="match status" value="1"/>
</dbReference>
<dbReference type="EMBL" id="JAPDDT010000002">
    <property type="protein sequence ID" value="MCW1922519.1"/>
    <property type="molecule type" value="Genomic_DNA"/>
</dbReference>
<reference evidence="9 10" key="1">
    <citation type="submission" date="2022-10" db="EMBL/GenBank/DDBJ databases">
        <title>Luteolibacter arcticus strain CCTCC AB 2014275, whole genome shotgun sequencing project.</title>
        <authorList>
            <person name="Zhao G."/>
            <person name="Shen L."/>
        </authorList>
    </citation>
    <scope>NUCLEOTIDE SEQUENCE [LARGE SCALE GENOMIC DNA]</scope>
    <source>
        <strain evidence="9 10">CCTCC AB 2014275</strain>
    </source>
</reference>
<proteinExistence type="inferred from homology"/>
<keyword evidence="10" id="KW-1185">Reference proteome</keyword>
<name>A0ABT3GG21_9BACT</name>
<dbReference type="Pfam" id="PF01145">
    <property type="entry name" value="Band_7"/>
    <property type="match status" value="1"/>
</dbReference>
<evidence type="ECO:0000313" key="10">
    <source>
        <dbReference type="Proteomes" id="UP001320876"/>
    </source>
</evidence>
<dbReference type="NCBIfam" id="TIGR01933">
    <property type="entry name" value="hflK"/>
    <property type="match status" value="1"/>
</dbReference>
<dbReference type="GO" id="GO:0006508">
    <property type="term" value="P:proteolysis"/>
    <property type="evidence" value="ECO:0007669"/>
    <property type="project" value="UniProtKB-KW"/>
</dbReference>
<keyword evidence="5 6" id="KW-0472">Membrane</keyword>
<dbReference type="GO" id="GO:0008233">
    <property type="term" value="F:peptidase activity"/>
    <property type="evidence" value="ECO:0007669"/>
    <property type="project" value="UniProtKB-KW"/>
</dbReference>
<dbReference type="InterPro" id="IPR036013">
    <property type="entry name" value="Band_7/SPFH_dom_sf"/>
</dbReference>
<dbReference type="SUPFAM" id="SSF117892">
    <property type="entry name" value="Band 7/SPFH domain"/>
    <property type="match status" value="1"/>
</dbReference>
<feature type="coiled-coil region" evidence="7">
    <location>
        <begin position="211"/>
        <end position="238"/>
    </location>
</feature>
<evidence type="ECO:0000259" key="8">
    <source>
        <dbReference type="SMART" id="SM00244"/>
    </source>
</evidence>
<evidence type="ECO:0000256" key="6">
    <source>
        <dbReference type="RuleBase" id="RU364113"/>
    </source>
</evidence>